<evidence type="ECO:0000313" key="5">
    <source>
        <dbReference type="EnsemblPlants" id="KEH35950"/>
    </source>
</evidence>
<proteinExistence type="inferred from homology"/>
<accession>A0A072VCS0</accession>
<keyword evidence="6" id="KW-1185">Reference proteome</keyword>
<organism evidence="4 6">
    <name type="scientific">Medicago truncatula</name>
    <name type="common">Barrel medic</name>
    <name type="synonym">Medicago tribuloides</name>
    <dbReference type="NCBI Taxonomy" id="3880"/>
    <lineage>
        <taxon>Eukaryota</taxon>
        <taxon>Viridiplantae</taxon>
        <taxon>Streptophyta</taxon>
        <taxon>Embryophyta</taxon>
        <taxon>Tracheophyta</taxon>
        <taxon>Spermatophyta</taxon>
        <taxon>Magnoliopsida</taxon>
        <taxon>eudicotyledons</taxon>
        <taxon>Gunneridae</taxon>
        <taxon>Pentapetalae</taxon>
        <taxon>rosids</taxon>
        <taxon>fabids</taxon>
        <taxon>Fabales</taxon>
        <taxon>Fabaceae</taxon>
        <taxon>Papilionoideae</taxon>
        <taxon>50 kb inversion clade</taxon>
        <taxon>NPAAA clade</taxon>
        <taxon>Hologalegina</taxon>
        <taxon>IRL clade</taxon>
        <taxon>Trifolieae</taxon>
        <taxon>Medicago</taxon>
    </lineage>
</organism>
<dbReference type="NCBIfam" id="TIGR00756">
    <property type="entry name" value="PPR"/>
    <property type="match status" value="2"/>
</dbReference>
<feature type="repeat" description="PPR" evidence="3">
    <location>
        <begin position="40"/>
        <end position="74"/>
    </location>
</feature>
<dbReference type="PROSITE" id="PS51375">
    <property type="entry name" value="PPR"/>
    <property type="match status" value="2"/>
</dbReference>
<dbReference type="InterPro" id="IPR002885">
    <property type="entry name" value="PPR_rpt"/>
</dbReference>
<dbReference type="HOGENOM" id="CLU_1973806_0_0_1"/>
<evidence type="ECO:0000256" key="1">
    <source>
        <dbReference type="ARBA" id="ARBA00007626"/>
    </source>
</evidence>
<dbReference type="EMBL" id="CM001219">
    <property type="protein sequence ID" value="KEH35950.1"/>
    <property type="molecule type" value="Genomic_DNA"/>
</dbReference>
<dbReference type="PaxDb" id="3880-AES73778"/>
<dbReference type="PANTHER" id="PTHR47939:SF10">
    <property type="entry name" value="PENTACOTRIPEPTIDE-REPEAT REGION OF PRORP DOMAIN-CONTAINING PROTEIN"/>
    <property type="match status" value="1"/>
</dbReference>
<feature type="repeat" description="PPR" evidence="3">
    <location>
        <begin position="75"/>
        <end position="109"/>
    </location>
</feature>
<dbReference type="Gene3D" id="1.25.40.10">
    <property type="entry name" value="Tetratricopeptide repeat domain"/>
    <property type="match status" value="1"/>
</dbReference>
<dbReference type="STRING" id="3880.A0A072VCS0"/>
<dbReference type="PANTHER" id="PTHR47939">
    <property type="entry name" value="MEMBRANE-ASSOCIATED SALT-INDUCIBLE PROTEIN-LIKE"/>
    <property type="match status" value="1"/>
</dbReference>
<dbReference type="InterPro" id="IPR011990">
    <property type="entry name" value="TPR-like_helical_dom_sf"/>
</dbReference>
<name>A0A072VCS0_MEDTR</name>
<dbReference type="eggNOG" id="KOG4197">
    <property type="taxonomic scope" value="Eukaryota"/>
</dbReference>
<dbReference type="Proteomes" id="UP000002051">
    <property type="component" value="Chromosome 3"/>
</dbReference>
<evidence type="ECO:0000313" key="6">
    <source>
        <dbReference type="Proteomes" id="UP000002051"/>
    </source>
</evidence>
<gene>
    <name evidence="4" type="ordered locus">MTR_3g108743</name>
</gene>
<reference evidence="4 6" key="2">
    <citation type="journal article" date="2014" name="BMC Genomics">
        <title>An improved genome release (version Mt4.0) for the model legume Medicago truncatula.</title>
        <authorList>
            <person name="Tang H."/>
            <person name="Krishnakumar V."/>
            <person name="Bidwell S."/>
            <person name="Rosen B."/>
            <person name="Chan A."/>
            <person name="Zhou S."/>
            <person name="Gentzbittel L."/>
            <person name="Childs K.L."/>
            <person name="Yandell M."/>
            <person name="Gundlach H."/>
            <person name="Mayer K.F."/>
            <person name="Schwartz D.C."/>
            <person name="Town C.D."/>
        </authorList>
    </citation>
    <scope>GENOME REANNOTATION</scope>
    <source>
        <strain evidence="4">A17</strain>
        <strain evidence="5 6">cv. Jemalong A17</strain>
    </source>
</reference>
<evidence type="ECO:0000313" key="4">
    <source>
        <dbReference type="EMBL" id="KEH35950.1"/>
    </source>
</evidence>
<comment type="similarity">
    <text evidence="1">Belongs to the PPR family. P subfamily.</text>
</comment>
<keyword evidence="2" id="KW-0677">Repeat</keyword>
<protein>
    <submittedName>
        <fullName evidence="4">PPR containing plant-like protein</fullName>
    </submittedName>
</protein>
<evidence type="ECO:0000256" key="3">
    <source>
        <dbReference type="PROSITE-ProRule" id="PRU00708"/>
    </source>
</evidence>
<dbReference type="AlphaFoldDB" id="A0A072VCS0"/>
<evidence type="ECO:0000256" key="2">
    <source>
        <dbReference type="ARBA" id="ARBA00022737"/>
    </source>
</evidence>
<reference evidence="4 6" key="1">
    <citation type="journal article" date="2011" name="Nature">
        <title>The Medicago genome provides insight into the evolution of rhizobial symbioses.</title>
        <authorList>
            <person name="Young N.D."/>
            <person name="Debelle F."/>
            <person name="Oldroyd G.E."/>
            <person name="Geurts R."/>
            <person name="Cannon S.B."/>
            <person name="Udvardi M.K."/>
            <person name="Benedito V.A."/>
            <person name="Mayer K.F."/>
            <person name="Gouzy J."/>
            <person name="Schoof H."/>
            <person name="Van de Peer Y."/>
            <person name="Proost S."/>
            <person name="Cook D.R."/>
            <person name="Meyers B.C."/>
            <person name="Spannagl M."/>
            <person name="Cheung F."/>
            <person name="De Mita S."/>
            <person name="Krishnakumar V."/>
            <person name="Gundlach H."/>
            <person name="Zhou S."/>
            <person name="Mudge J."/>
            <person name="Bharti A.K."/>
            <person name="Murray J.D."/>
            <person name="Naoumkina M.A."/>
            <person name="Rosen B."/>
            <person name="Silverstein K.A."/>
            <person name="Tang H."/>
            <person name="Rombauts S."/>
            <person name="Zhao P.X."/>
            <person name="Zhou P."/>
            <person name="Barbe V."/>
            <person name="Bardou P."/>
            <person name="Bechner M."/>
            <person name="Bellec A."/>
            <person name="Berger A."/>
            <person name="Berges H."/>
            <person name="Bidwell S."/>
            <person name="Bisseling T."/>
            <person name="Choisne N."/>
            <person name="Couloux A."/>
            <person name="Denny R."/>
            <person name="Deshpande S."/>
            <person name="Dai X."/>
            <person name="Doyle J.J."/>
            <person name="Dudez A.M."/>
            <person name="Farmer A.D."/>
            <person name="Fouteau S."/>
            <person name="Franken C."/>
            <person name="Gibelin C."/>
            <person name="Gish J."/>
            <person name="Goldstein S."/>
            <person name="Gonzalez A.J."/>
            <person name="Green P.J."/>
            <person name="Hallab A."/>
            <person name="Hartog M."/>
            <person name="Hua A."/>
            <person name="Humphray S.J."/>
            <person name="Jeong D.H."/>
            <person name="Jing Y."/>
            <person name="Jocker A."/>
            <person name="Kenton S.M."/>
            <person name="Kim D.J."/>
            <person name="Klee K."/>
            <person name="Lai H."/>
            <person name="Lang C."/>
            <person name="Lin S."/>
            <person name="Macmil S.L."/>
            <person name="Magdelenat G."/>
            <person name="Matthews L."/>
            <person name="McCorrison J."/>
            <person name="Monaghan E.L."/>
            <person name="Mun J.H."/>
            <person name="Najar F.Z."/>
            <person name="Nicholson C."/>
            <person name="Noirot C."/>
            <person name="O'Bleness M."/>
            <person name="Paule C.R."/>
            <person name="Poulain J."/>
            <person name="Prion F."/>
            <person name="Qin B."/>
            <person name="Qu C."/>
            <person name="Retzel E.F."/>
            <person name="Riddle C."/>
            <person name="Sallet E."/>
            <person name="Samain S."/>
            <person name="Samson N."/>
            <person name="Sanders I."/>
            <person name="Saurat O."/>
            <person name="Scarpelli C."/>
            <person name="Schiex T."/>
            <person name="Segurens B."/>
            <person name="Severin A.J."/>
            <person name="Sherrier D.J."/>
            <person name="Shi R."/>
            <person name="Sims S."/>
            <person name="Singer S.R."/>
            <person name="Sinharoy S."/>
            <person name="Sterck L."/>
            <person name="Viollet A."/>
            <person name="Wang B.B."/>
            <person name="Wang K."/>
            <person name="Wang M."/>
            <person name="Wang X."/>
            <person name="Warfsmann J."/>
            <person name="Weissenbach J."/>
            <person name="White D.D."/>
            <person name="White J.D."/>
            <person name="Wiley G.B."/>
            <person name="Wincker P."/>
            <person name="Xing Y."/>
            <person name="Yang L."/>
            <person name="Yao Z."/>
            <person name="Ying F."/>
            <person name="Zhai J."/>
            <person name="Zhou L."/>
            <person name="Zuber A."/>
            <person name="Denarie J."/>
            <person name="Dixon R.A."/>
            <person name="May G.D."/>
            <person name="Schwartz D.C."/>
            <person name="Rogers J."/>
            <person name="Quetier F."/>
            <person name="Town C.D."/>
            <person name="Roe B.A."/>
        </authorList>
    </citation>
    <scope>NUCLEOTIDE SEQUENCE [LARGE SCALE GENOMIC DNA]</scope>
    <source>
        <strain evidence="4">A17</strain>
        <strain evidence="5 6">cv. Jemalong A17</strain>
    </source>
</reference>
<reference evidence="5" key="3">
    <citation type="submission" date="2015-04" db="UniProtKB">
        <authorList>
            <consortium name="EnsemblPlants"/>
        </authorList>
    </citation>
    <scope>IDENTIFICATION</scope>
    <source>
        <strain evidence="5">cv. Jemalong A17</strain>
    </source>
</reference>
<dbReference type="Pfam" id="PF13041">
    <property type="entry name" value="PPR_2"/>
    <property type="match status" value="1"/>
</dbReference>
<dbReference type="EnsemblPlants" id="KEH35950">
    <property type="protein sequence ID" value="KEH35950"/>
    <property type="gene ID" value="MTR_3g108743"/>
</dbReference>
<sequence length="127" mass="14037">MRKRGMKTFSDFVQASCSFKDVDAAKKFVFKMIANGPPPRNAAFNFVITGYSKAGEMGQAVEMLSLLESRDLKPDVYSYSAIASAYSDVGKMEEARKILEEAKKNHLKLCPVNVSHSNPRILQAGTI</sequence>
<dbReference type="InterPro" id="IPR050667">
    <property type="entry name" value="PPR-containing_protein"/>
</dbReference>